<dbReference type="InterPro" id="IPR001370">
    <property type="entry name" value="BIR_rpt"/>
</dbReference>
<proteinExistence type="predicted"/>
<dbReference type="EMBL" id="JQ804994">
    <property type="protein sequence ID" value="AFP33715.1"/>
    <property type="molecule type" value="Genomic_DNA"/>
</dbReference>
<dbReference type="PANTHER" id="PTHR46914">
    <property type="entry name" value="BACULOVIRAL IAP REPEAT-CONTAINING PROTEIN 1"/>
    <property type="match status" value="1"/>
</dbReference>
<sequence>MMDDEIYETSSDYEELIPDWLHSEAEHYNKHRGEKENITFSIEENEYYSAEMVLALYDRYTKQLKPTSIYRFMYLCDFYDEELRRNTFENWAYQDIVDKDELARSGFVNTHKRDCVFCVFCKEELKDWQVGDDVELEHSLRSPMCSHNRELLNIPVHFKCVELPYNLNETLRVYLYHKRDLATVLMNYPEYNDSLNRSLTFKTHDSWPIEESTLSQKKLVDAGFFYTGVSDFIMCHSCGLGLFNLQSNDIFMKNPIQTHSAYSPFCPYLSQKMLQYSRYRKLPIVLPPQLAHLPESTPENLPKSIWPVGKPRDYFSRTNRTSNYLTRTEIRTFKSEYPFFQKLMKEYKGPAMKQLIVFLLQSFNFIGRDRETMIYLYDGLVQCGQIGTHEGHGPILLKHRKKKELRKLLRERIMLLDFNICK</sequence>
<dbReference type="GO" id="GO:0042742">
    <property type="term" value="P:defense response to bacterium"/>
    <property type="evidence" value="ECO:0007669"/>
    <property type="project" value="TreeGrafter"/>
</dbReference>
<reference evidence="1" key="1">
    <citation type="submission" date="2012-03" db="EMBL/GenBank/DDBJ databases">
        <title>Identification and detection of a new baculovirus from Macrobrachium rosenbergii in China.</title>
        <authorList>
            <person name="Pan X.Y."/>
            <person name="Shen J.Y."/>
        </authorList>
    </citation>
    <scope>NUCLEOTIDE SEQUENCE</scope>
    <source>
        <strain evidence="1">CN-SL2011</strain>
    </source>
</reference>
<name>I7FNV7_9VIRU</name>
<dbReference type="Gene3D" id="1.10.1170.10">
    <property type="entry name" value="Inhibitor Of Apoptosis Protein (2mihbC-IAP-1), Chain A"/>
    <property type="match status" value="2"/>
</dbReference>
<dbReference type="GO" id="GO:0043027">
    <property type="term" value="F:cysteine-type endopeptidase inhibitor activity involved in apoptotic process"/>
    <property type="evidence" value="ECO:0007669"/>
    <property type="project" value="InterPro"/>
</dbReference>
<dbReference type="SUPFAM" id="SSF57924">
    <property type="entry name" value="Inhibitor of apoptosis (IAP) repeat"/>
    <property type="match status" value="2"/>
</dbReference>
<dbReference type="GO" id="GO:0005524">
    <property type="term" value="F:ATP binding"/>
    <property type="evidence" value="ECO:0007669"/>
    <property type="project" value="TreeGrafter"/>
</dbReference>
<dbReference type="Pfam" id="PF00653">
    <property type="entry name" value="BIR"/>
    <property type="match status" value="2"/>
</dbReference>
<dbReference type="GO" id="GO:0016045">
    <property type="term" value="P:detection of bacterium"/>
    <property type="evidence" value="ECO:0007669"/>
    <property type="project" value="TreeGrafter"/>
</dbReference>
<evidence type="ECO:0000313" key="1">
    <source>
        <dbReference type="EMBL" id="AFP33715.1"/>
    </source>
</evidence>
<protein>
    <submittedName>
        <fullName evidence="1">Putative inhibition of apoptosis protein 3</fullName>
    </submittedName>
</protein>
<dbReference type="CDD" id="cd00022">
    <property type="entry name" value="BIR"/>
    <property type="match status" value="1"/>
</dbReference>
<dbReference type="InterPro" id="IPR028789">
    <property type="entry name" value="Naip"/>
</dbReference>
<dbReference type="PROSITE" id="PS50143">
    <property type="entry name" value="BIR_REPEAT_2"/>
    <property type="match status" value="2"/>
</dbReference>
<dbReference type="PANTHER" id="PTHR46914:SF1">
    <property type="entry name" value="BACULOVIRAL IAP REPEAT-CONTAINING PROTEIN 1"/>
    <property type="match status" value="1"/>
</dbReference>
<gene>
    <name evidence="1" type="primary">IAP-3</name>
</gene>
<accession>I7FNV7</accession>
<dbReference type="SMART" id="SM00238">
    <property type="entry name" value="BIR"/>
    <property type="match status" value="2"/>
</dbReference>
<organism evidence="1">
    <name type="scientific">Macrobrachium nudivirus CN-SL2011</name>
    <dbReference type="NCBI Taxonomy" id="1217568"/>
    <lineage>
        <taxon>Viruses</taxon>
        <taxon>Viruses incertae sedis</taxon>
        <taxon>Naldaviricetes</taxon>
        <taxon>Lefavirales</taxon>
        <taxon>Nudiviridae</taxon>
    </lineage>
</organism>